<dbReference type="Proteomes" id="UP000051883">
    <property type="component" value="Unassembled WGS sequence"/>
</dbReference>
<protein>
    <submittedName>
        <fullName evidence="1">Uncharacterized protein</fullName>
    </submittedName>
</protein>
<dbReference type="RefSeq" id="WP_007123469.1">
    <property type="nucleotide sequence ID" value="NZ_AZDK01000038.1"/>
</dbReference>
<organism evidence="1 3">
    <name type="scientific">Limosilactobacillus antri DSM 16041</name>
    <dbReference type="NCBI Taxonomy" id="525309"/>
    <lineage>
        <taxon>Bacteria</taxon>
        <taxon>Bacillati</taxon>
        <taxon>Bacillota</taxon>
        <taxon>Bacilli</taxon>
        <taxon>Lactobacillales</taxon>
        <taxon>Lactobacillaceae</taxon>
        <taxon>Limosilactobacillus</taxon>
    </lineage>
</organism>
<name>C8P9D5_9LACO</name>
<evidence type="ECO:0000313" key="3">
    <source>
        <dbReference type="Proteomes" id="UP000003675"/>
    </source>
</evidence>
<gene>
    <name evidence="2" type="ORF">FC31_GL001421</name>
    <name evidence="1" type="ORF">HMPREF0494_1929</name>
</gene>
<comment type="caution">
    <text evidence="1">The sequence shown here is derived from an EMBL/GenBank/DDBJ whole genome shotgun (WGS) entry which is preliminary data.</text>
</comment>
<dbReference type="EMBL" id="ACLL01000055">
    <property type="protein sequence ID" value="EEW52902.1"/>
    <property type="molecule type" value="Genomic_DNA"/>
</dbReference>
<dbReference type="PATRIC" id="fig|525309.8.peg.1444"/>
<dbReference type="OrthoDB" id="2324847at2"/>
<evidence type="ECO:0000313" key="4">
    <source>
        <dbReference type="Proteomes" id="UP000051883"/>
    </source>
</evidence>
<evidence type="ECO:0000313" key="1">
    <source>
        <dbReference type="EMBL" id="EEW52902.1"/>
    </source>
</evidence>
<dbReference type="STRING" id="525309.HMPREF0494_1929"/>
<evidence type="ECO:0000313" key="2">
    <source>
        <dbReference type="EMBL" id="KRK55858.1"/>
    </source>
</evidence>
<keyword evidence="4" id="KW-1185">Reference proteome</keyword>
<dbReference type="Proteomes" id="UP000003675">
    <property type="component" value="Unassembled WGS sequence"/>
</dbReference>
<accession>C8P9D5</accession>
<reference evidence="2 4" key="2">
    <citation type="journal article" date="2015" name="Genome Announc.">
        <title>Expanding the biotechnology potential of lactobacilli through comparative genomics of 213 strains and associated genera.</title>
        <authorList>
            <person name="Sun Z."/>
            <person name="Harris H.M."/>
            <person name="McCann A."/>
            <person name="Guo C."/>
            <person name="Argimon S."/>
            <person name="Zhang W."/>
            <person name="Yang X."/>
            <person name="Jeffery I.B."/>
            <person name="Cooney J.C."/>
            <person name="Kagawa T.F."/>
            <person name="Liu W."/>
            <person name="Song Y."/>
            <person name="Salvetti E."/>
            <person name="Wrobel A."/>
            <person name="Rasinkangas P."/>
            <person name="Parkhill J."/>
            <person name="Rea M.C."/>
            <person name="O'Sullivan O."/>
            <person name="Ritari J."/>
            <person name="Douillard F.P."/>
            <person name="Paul Ross R."/>
            <person name="Yang R."/>
            <person name="Briner A.E."/>
            <person name="Felis G.E."/>
            <person name="de Vos W.M."/>
            <person name="Barrangou R."/>
            <person name="Klaenhammer T.R."/>
            <person name="Caufield P.W."/>
            <person name="Cui Y."/>
            <person name="Zhang H."/>
            <person name="O'Toole P.W."/>
        </authorList>
    </citation>
    <scope>NUCLEOTIDE SEQUENCE [LARGE SCALE GENOMIC DNA]</scope>
    <source>
        <strain evidence="2 4">DSM 16041</strain>
    </source>
</reference>
<dbReference type="HOGENOM" id="CLU_198970_0_0_9"/>
<sequence>MFETIKETVTDVKRLVHSCRELGVNVKQLQESLPAVSKFQTEVQADIAKWQFKDQPRLDKIREITDRLSKKEKHN</sequence>
<dbReference type="AlphaFoldDB" id="C8P9D5"/>
<reference evidence="1 3" key="1">
    <citation type="submission" date="2009-09" db="EMBL/GenBank/DDBJ databases">
        <authorList>
            <person name="Qin X."/>
            <person name="Bachman B."/>
            <person name="Battles P."/>
            <person name="Bell A."/>
            <person name="Bess C."/>
            <person name="Bickham C."/>
            <person name="Chaboub L."/>
            <person name="Chen D."/>
            <person name="Coyle M."/>
            <person name="Deiros D.R."/>
            <person name="Dinh H."/>
            <person name="Forbes L."/>
            <person name="Fowler G."/>
            <person name="Francisco L."/>
            <person name="Fu Q."/>
            <person name="Gubbala S."/>
            <person name="Hale W."/>
            <person name="Han Y."/>
            <person name="Hemphill L."/>
            <person name="Highlander S.K."/>
            <person name="Hirani K."/>
            <person name="Hogues M."/>
            <person name="Jackson L."/>
            <person name="Jakkamsetti A."/>
            <person name="Javaid M."/>
            <person name="Jiang H."/>
            <person name="Korchina V."/>
            <person name="Kovar C."/>
            <person name="Lara F."/>
            <person name="Lee S."/>
            <person name="Mata R."/>
            <person name="Mathew T."/>
            <person name="Moen C."/>
            <person name="Morales K."/>
            <person name="Munidasa M."/>
            <person name="Nazareth L."/>
            <person name="Ngo R."/>
            <person name="Nguyen L."/>
            <person name="Okwuonu G."/>
            <person name="Ongeri F."/>
            <person name="Patil S."/>
            <person name="Petrosino J."/>
            <person name="Pham C."/>
            <person name="Pham P."/>
            <person name="Pu L.-L."/>
            <person name="Puazo M."/>
            <person name="Raj R."/>
            <person name="Reid J."/>
            <person name="Rouhana J."/>
            <person name="Saada N."/>
            <person name="Shang Y."/>
            <person name="Simmons D."/>
            <person name="Thornton R."/>
            <person name="Warren J."/>
            <person name="Weissenberger G."/>
            <person name="Zhang J."/>
            <person name="Zhang L."/>
            <person name="Zhou C."/>
            <person name="Zhu D."/>
            <person name="Muzny D."/>
            <person name="Worley K."/>
            <person name="Gibbs R."/>
        </authorList>
    </citation>
    <scope>NUCLEOTIDE SEQUENCE [LARGE SCALE GENOMIC DNA]</scope>
    <source>
        <strain evidence="1 3">DSM 16041</strain>
    </source>
</reference>
<proteinExistence type="predicted"/>
<dbReference type="EMBL" id="AZDK01000038">
    <property type="protein sequence ID" value="KRK55858.1"/>
    <property type="molecule type" value="Genomic_DNA"/>
</dbReference>
<dbReference type="eggNOG" id="ENOG5030BBD">
    <property type="taxonomic scope" value="Bacteria"/>
</dbReference>